<dbReference type="CDD" id="cd00104">
    <property type="entry name" value="KAZAL_FS"/>
    <property type="match status" value="1"/>
</dbReference>
<protein>
    <recommendedName>
        <fullName evidence="1">Kazal-like domain-containing protein</fullName>
    </recommendedName>
</protein>
<dbReference type="EMBL" id="JBFDAA010000012">
    <property type="protein sequence ID" value="KAL1123149.1"/>
    <property type="molecule type" value="Genomic_DNA"/>
</dbReference>
<dbReference type="PANTHER" id="PTHR21131:SF0">
    <property type="entry name" value="GEO10195P1-RELATED"/>
    <property type="match status" value="1"/>
</dbReference>
<evidence type="ECO:0000313" key="3">
    <source>
        <dbReference type="Proteomes" id="UP001558652"/>
    </source>
</evidence>
<dbReference type="PANTHER" id="PTHR21131">
    <property type="entry name" value="SERINE-TYPE ENDOPEPTIDASE INHIBITOR"/>
    <property type="match status" value="1"/>
</dbReference>
<sequence>MASERRNMFQKNKTQEKTENVLGDWVNSQSCPCDVLCTADFDPVCATNGNETKTFSNLCAMNAENKCCDAYEQLRDTSSLQHPPLTGVPRSPLAPDIHARLQDTQSQKGGKLHLPFSVVSCVLFFWNMFRRLDAIFRLIDCGLSQQETTENVLAEWVNSQSCPCDIACPAIYDPVCATNGYDIKTFANPCTLNAENECCGTCAWTPSSAAQVQQNDAVITRSRSRLKMASNRQNMFYQNK</sequence>
<evidence type="ECO:0000313" key="2">
    <source>
        <dbReference type="EMBL" id="KAL1123149.1"/>
    </source>
</evidence>
<dbReference type="SMART" id="SM00280">
    <property type="entry name" value="KAZAL"/>
    <property type="match status" value="2"/>
</dbReference>
<comment type="caution">
    <text evidence="2">The sequence shown here is derived from an EMBL/GenBank/DDBJ whole genome shotgun (WGS) entry which is preliminary data.</text>
</comment>
<dbReference type="PROSITE" id="PS51465">
    <property type="entry name" value="KAZAL_2"/>
    <property type="match status" value="1"/>
</dbReference>
<gene>
    <name evidence="2" type="ORF">AAG570_002236</name>
</gene>
<dbReference type="SUPFAM" id="SSF100895">
    <property type="entry name" value="Kazal-type serine protease inhibitors"/>
    <property type="match status" value="2"/>
</dbReference>
<dbReference type="Pfam" id="PF07648">
    <property type="entry name" value="Kazal_2"/>
    <property type="match status" value="1"/>
</dbReference>
<name>A0ABD0YVB7_9HEMI</name>
<keyword evidence="3" id="KW-1185">Reference proteome</keyword>
<evidence type="ECO:0000259" key="1">
    <source>
        <dbReference type="PROSITE" id="PS51465"/>
    </source>
</evidence>
<dbReference type="Gene3D" id="3.30.60.30">
    <property type="match status" value="2"/>
</dbReference>
<accession>A0ABD0YVB7</accession>
<reference evidence="2 3" key="1">
    <citation type="submission" date="2024-07" db="EMBL/GenBank/DDBJ databases">
        <title>Chromosome-level genome assembly of the water stick insect Ranatra chinensis (Heteroptera: Nepidae).</title>
        <authorList>
            <person name="Liu X."/>
        </authorList>
    </citation>
    <scope>NUCLEOTIDE SEQUENCE [LARGE SCALE GENOMIC DNA]</scope>
    <source>
        <strain evidence="2">Cailab_2021Rc</strain>
        <tissue evidence="2">Muscle</tissue>
    </source>
</reference>
<feature type="domain" description="Kazal-like" evidence="1">
    <location>
        <begin position="163"/>
        <end position="198"/>
    </location>
</feature>
<dbReference type="InterPro" id="IPR053265">
    <property type="entry name" value="Serpin"/>
</dbReference>
<dbReference type="Pfam" id="PF00050">
    <property type="entry name" value="Kazal_1"/>
    <property type="match status" value="1"/>
</dbReference>
<dbReference type="AlphaFoldDB" id="A0ABD0YVB7"/>
<organism evidence="2 3">
    <name type="scientific">Ranatra chinensis</name>
    <dbReference type="NCBI Taxonomy" id="642074"/>
    <lineage>
        <taxon>Eukaryota</taxon>
        <taxon>Metazoa</taxon>
        <taxon>Ecdysozoa</taxon>
        <taxon>Arthropoda</taxon>
        <taxon>Hexapoda</taxon>
        <taxon>Insecta</taxon>
        <taxon>Pterygota</taxon>
        <taxon>Neoptera</taxon>
        <taxon>Paraneoptera</taxon>
        <taxon>Hemiptera</taxon>
        <taxon>Heteroptera</taxon>
        <taxon>Panheteroptera</taxon>
        <taxon>Nepomorpha</taxon>
        <taxon>Nepidae</taxon>
        <taxon>Ranatrinae</taxon>
        <taxon>Ranatra</taxon>
    </lineage>
</organism>
<proteinExistence type="predicted"/>
<dbReference type="InterPro" id="IPR036058">
    <property type="entry name" value="Kazal_dom_sf"/>
</dbReference>
<dbReference type="Proteomes" id="UP001558652">
    <property type="component" value="Unassembled WGS sequence"/>
</dbReference>
<dbReference type="InterPro" id="IPR002350">
    <property type="entry name" value="Kazal_dom"/>
</dbReference>